<reference evidence="5 6" key="1">
    <citation type="journal article" date="2018" name="Front. Microbiol.">
        <title>Comparative Genomics of the Herbivore Gut Symbiont Lactobacillus reuteri Reveals Genetic Diversity and Lifestyle Adaptation.</title>
        <authorList>
            <person name="Zhao J."/>
        </authorList>
    </citation>
    <scope>NUCLEOTIDE SEQUENCE [LARGE SCALE GENOMIC DNA]</scope>
    <source>
        <strain evidence="5 6">LR10</strain>
    </source>
</reference>
<organism evidence="5 6">
    <name type="scientific">Limosilactobacillus reuteri</name>
    <name type="common">Lactobacillus reuteri</name>
    <dbReference type="NCBI Taxonomy" id="1598"/>
    <lineage>
        <taxon>Bacteria</taxon>
        <taxon>Bacillati</taxon>
        <taxon>Bacillota</taxon>
        <taxon>Bacilli</taxon>
        <taxon>Lactobacillales</taxon>
        <taxon>Lactobacillaceae</taxon>
        <taxon>Limosilactobacillus</taxon>
    </lineage>
</organism>
<dbReference type="InterPro" id="IPR027417">
    <property type="entry name" value="P-loop_NTPase"/>
</dbReference>
<evidence type="ECO:0000313" key="6">
    <source>
        <dbReference type="Proteomes" id="UP000245980"/>
    </source>
</evidence>
<name>A0A855XCJ4_LIMRT</name>
<dbReference type="GO" id="GO:0005737">
    <property type="term" value="C:cytoplasm"/>
    <property type="evidence" value="ECO:0007669"/>
    <property type="project" value="TreeGrafter"/>
</dbReference>
<dbReference type="InterPro" id="IPR002624">
    <property type="entry name" value="DCK/DGK"/>
</dbReference>
<comment type="caution">
    <text evidence="5">The sequence shown here is derived from an EMBL/GenBank/DDBJ whole genome shotgun (WGS) entry which is preliminary data.</text>
</comment>
<dbReference type="PIRSF" id="PIRSF000705">
    <property type="entry name" value="DNK"/>
    <property type="match status" value="1"/>
</dbReference>
<feature type="domain" description="Deoxynucleoside kinase" evidence="3">
    <location>
        <begin position="7"/>
        <end position="214"/>
    </location>
</feature>
<dbReference type="EMBL" id="QGHT01000004">
    <property type="protein sequence ID" value="PWT43099.1"/>
    <property type="molecule type" value="Genomic_DNA"/>
</dbReference>
<sequence length="233" mass="27291">MIYILAPIGIGKTSLAKILAHDLHTKAFLEKPEKIPLLNSFYENGNISREMKAFAVQIEFLDYRYEQLLEGMFLKQEGMNNTVYDSSLISDGIMSRNLYNRGEFPEVLYKDYLRLNNVMQRNVAGHPFMGPDLIVYLEAPFERMLSNISLRGRKMETNDPKLKEYYHSVWQIYQDWYNSYGDTPTMKIDMKNIDFVNNKTDQNSVLDAVEDELVNLGKLTKKEVDKLKQRRHQ</sequence>
<dbReference type="PANTHER" id="PTHR10513:SF35">
    <property type="entry name" value="DEOXYADENOSINE KINASE"/>
    <property type="match status" value="1"/>
</dbReference>
<dbReference type="EMBL" id="JABAFN010000001">
    <property type="protein sequence ID" value="NME21233.1"/>
    <property type="molecule type" value="Genomic_DNA"/>
</dbReference>
<keyword evidence="5" id="KW-0808">Transferase</keyword>
<proteinExistence type="inferred from homology"/>
<evidence type="ECO:0000259" key="3">
    <source>
        <dbReference type="Pfam" id="PF01712"/>
    </source>
</evidence>
<dbReference type="SUPFAM" id="SSF52540">
    <property type="entry name" value="P-loop containing nucleoside triphosphate hydrolases"/>
    <property type="match status" value="1"/>
</dbReference>
<dbReference type="PANTHER" id="PTHR10513">
    <property type="entry name" value="DEOXYNUCLEOSIDE KINASE"/>
    <property type="match status" value="1"/>
</dbReference>
<feature type="active site" description="Proton acceptor" evidence="2">
    <location>
        <position position="85"/>
    </location>
</feature>
<dbReference type="InterPro" id="IPR031314">
    <property type="entry name" value="DNK_dom"/>
</dbReference>
<dbReference type="Pfam" id="PF01712">
    <property type="entry name" value="dNK"/>
    <property type="match status" value="1"/>
</dbReference>
<dbReference type="Gene3D" id="3.40.50.300">
    <property type="entry name" value="P-loop containing nucleotide triphosphate hydrolases"/>
    <property type="match status" value="1"/>
</dbReference>
<evidence type="ECO:0000313" key="7">
    <source>
        <dbReference type="Proteomes" id="UP000587270"/>
    </source>
</evidence>
<evidence type="ECO:0000313" key="4">
    <source>
        <dbReference type="EMBL" id="NME21233.1"/>
    </source>
</evidence>
<reference evidence="5" key="2">
    <citation type="submission" date="2018-05" db="EMBL/GenBank/DDBJ databases">
        <authorList>
            <person name="Peng X.Y."/>
            <person name="Xu Y.F."/>
            <person name="Luo D."/>
            <person name="Yu J."/>
            <person name="Gu J.Y."/>
        </authorList>
    </citation>
    <scope>NUCLEOTIDE SEQUENCE</scope>
    <source>
        <strain evidence="5">LR10</strain>
    </source>
</reference>
<comment type="similarity">
    <text evidence="1">Belongs to the DCK/DGK family.</text>
</comment>
<dbReference type="GO" id="GO:0019136">
    <property type="term" value="F:deoxynucleoside kinase activity"/>
    <property type="evidence" value="ECO:0007669"/>
    <property type="project" value="InterPro"/>
</dbReference>
<dbReference type="GO" id="GO:0005524">
    <property type="term" value="F:ATP binding"/>
    <property type="evidence" value="ECO:0007669"/>
    <property type="project" value="InterPro"/>
</dbReference>
<dbReference type="AlphaFoldDB" id="A0A855XCJ4"/>
<dbReference type="Proteomes" id="UP000587270">
    <property type="component" value="Unassembled WGS sequence"/>
</dbReference>
<dbReference type="RefSeq" id="WP_003665958.1">
    <property type="nucleotide sequence ID" value="NZ_JABAFN010000001.1"/>
</dbReference>
<accession>A0A855XCJ4</accession>
<reference evidence="4 7" key="3">
    <citation type="submission" date="2020-04" db="EMBL/GenBank/DDBJ databases">
        <authorList>
            <person name="Hitch T.C.A."/>
            <person name="Wylensek D."/>
            <person name="Clavel T."/>
        </authorList>
    </citation>
    <scope>NUCLEOTIDE SEQUENCE [LARGE SCALE GENOMIC DNA]</scope>
    <source>
        <strain evidence="4 7">WCA-386-APC-4I</strain>
    </source>
</reference>
<keyword evidence="5" id="KW-0418">Kinase</keyword>
<dbReference type="Proteomes" id="UP000245980">
    <property type="component" value="Unassembled WGS sequence"/>
</dbReference>
<evidence type="ECO:0000313" key="5">
    <source>
        <dbReference type="EMBL" id="PWT43099.1"/>
    </source>
</evidence>
<evidence type="ECO:0000256" key="1">
    <source>
        <dbReference type="ARBA" id="ARBA00007420"/>
    </source>
</evidence>
<dbReference type="InterPro" id="IPR050566">
    <property type="entry name" value="Deoxyribonucleoside_kinase"/>
</dbReference>
<gene>
    <name evidence="5" type="ORF">DKZ22_01765</name>
    <name evidence="4" type="ORF">HF865_00605</name>
</gene>
<protein>
    <submittedName>
        <fullName evidence="5">Deoxynucleoside kinase</fullName>
    </submittedName>
</protein>
<evidence type="ECO:0000256" key="2">
    <source>
        <dbReference type="PIRSR" id="PIRSR000705-1"/>
    </source>
</evidence>